<dbReference type="InterPro" id="IPR013406">
    <property type="entry name" value="CHP02574_addiction_mod"/>
</dbReference>
<dbReference type="OrthoDB" id="8909055at2"/>
<protein>
    <submittedName>
        <fullName evidence="1">Addiction module protein</fullName>
    </submittedName>
</protein>
<dbReference type="NCBIfam" id="TIGR02574">
    <property type="entry name" value="stabl_TIGR02574"/>
    <property type="match status" value="1"/>
</dbReference>
<reference evidence="1 2" key="1">
    <citation type="submission" date="2016-11" db="EMBL/GenBank/DDBJ databases">
        <title>Draft Genome Sequences of Nine Cyanobacterial Strains from Diverse Habitats.</title>
        <authorList>
            <person name="Zhu T."/>
            <person name="Hou S."/>
            <person name="Lu X."/>
            <person name="Hess W.R."/>
        </authorList>
    </citation>
    <scope>NUCLEOTIDE SEQUENCE [LARGE SCALE GENOMIC DNA]</scope>
    <source>
        <strain evidence="1 2">IAM M-71</strain>
    </source>
</reference>
<evidence type="ECO:0000313" key="2">
    <source>
        <dbReference type="Proteomes" id="UP000185860"/>
    </source>
</evidence>
<evidence type="ECO:0000313" key="1">
    <source>
        <dbReference type="EMBL" id="OKH30720.1"/>
    </source>
</evidence>
<organism evidence="1 2">
    <name type="scientific">[Phormidium ambiguum] IAM M-71</name>
    <dbReference type="NCBI Taxonomy" id="454136"/>
    <lineage>
        <taxon>Bacteria</taxon>
        <taxon>Bacillati</taxon>
        <taxon>Cyanobacteriota</taxon>
        <taxon>Cyanophyceae</taxon>
        <taxon>Oscillatoriophycideae</taxon>
        <taxon>Aerosakkonematales</taxon>
        <taxon>Aerosakkonemataceae</taxon>
        <taxon>Floridanema</taxon>
    </lineage>
</organism>
<name>A0A1U7I3R7_9CYAN</name>
<comment type="caution">
    <text evidence="1">The sequence shown here is derived from an EMBL/GenBank/DDBJ whole genome shotgun (WGS) entry which is preliminary data.</text>
</comment>
<dbReference type="EMBL" id="MRCE01000060">
    <property type="protein sequence ID" value="OKH30720.1"/>
    <property type="molecule type" value="Genomic_DNA"/>
</dbReference>
<gene>
    <name evidence="1" type="ORF">NIES2119_30425</name>
</gene>
<dbReference type="STRING" id="454136.NIES2119_30425"/>
<dbReference type="RefSeq" id="WP_073597236.1">
    <property type="nucleotide sequence ID" value="NZ_MRCE01000060.1"/>
</dbReference>
<dbReference type="Proteomes" id="UP000185860">
    <property type="component" value="Unassembled WGS sequence"/>
</dbReference>
<sequence>MSSHPLLKVEISQLSVAERIQLAEDLWDSIFEQQEELTLSEAQQEELDRRLENYQKNPANASSWEEVKKRLGFSRRTII</sequence>
<dbReference type="Pfam" id="PF09720">
    <property type="entry name" value="Unstab_antitox"/>
    <property type="match status" value="1"/>
</dbReference>
<dbReference type="AlphaFoldDB" id="A0A1U7I3R7"/>
<proteinExistence type="predicted"/>
<accession>A0A1U7I3R7</accession>